<comment type="catalytic activity">
    <reaction evidence="9 13">
        <text>L-tyrosyl-[protein] + ATP = O-phospho-L-tyrosyl-[protein] + ADP + H(+)</text>
        <dbReference type="Rhea" id="RHEA:10596"/>
        <dbReference type="Rhea" id="RHEA-COMP:10136"/>
        <dbReference type="Rhea" id="RHEA-COMP:20101"/>
        <dbReference type="ChEBI" id="CHEBI:15378"/>
        <dbReference type="ChEBI" id="CHEBI:30616"/>
        <dbReference type="ChEBI" id="CHEBI:46858"/>
        <dbReference type="ChEBI" id="CHEBI:61978"/>
        <dbReference type="ChEBI" id="CHEBI:456216"/>
        <dbReference type="EC" id="2.7.10.2"/>
    </reaction>
</comment>
<dbReference type="SUPFAM" id="SSF50044">
    <property type="entry name" value="SH3-domain"/>
    <property type="match status" value="1"/>
</dbReference>
<feature type="region of interest" description="Disordered" evidence="14">
    <location>
        <begin position="1"/>
        <end position="20"/>
    </location>
</feature>
<evidence type="ECO:0000256" key="13">
    <source>
        <dbReference type="RuleBase" id="RU362096"/>
    </source>
</evidence>
<dbReference type="Pfam" id="PF00018">
    <property type="entry name" value="SH3_1"/>
    <property type="match status" value="1"/>
</dbReference>
<dbReference type="PROSITE" id="PS50011">
    <property type="entry name" value="PROTEIN_KINASE_DOM"/>
    <property type="match status" value="1"/>
</dbReference>
<evidence type="ECO:0000313" key="18">
    <source>
        <dbReference type="EMBL" id="MBN3282524.1"/>
    </source>
</evidence>
<evidence type="ECO:0000313" key="19">
    <source>
        <dbReference type="Proteomes" id="UP001166093"/>
    </source>
</evidence>
<dbReference type="InterPro" id="IPR000719">
    <property type="entry name" value="Prot_kinase_dom"/>
</dbReference>
<evidence type="ECO:0000256" key="3">
    <source>
        <dbReference type="ARBA" id="ARBA00022707"/>
    </source>
</evidence>
<dbReference type="PROSITE" id="PS50001">
    <property type="entry name" value="SH2"/>
    <property type="match status" value="1"/>
</dbReference>
<evidence type="ECO:0000256" key="10">
    <source>
        <dbReference type="PROSITE-ProRule" id="PRU00191"/>
    </source>
</evidence>
<keyword evidence="10" id="KW-0727">SH2 domain</keyword>
<dbReference type="SUPFAM" id="SSF56112">
    <property type="entry name" value="Protein kinase-like (PK-like)"/>
    <property type="match status" value="2"/>
</dbReference>
<dbReference type="Proteomes" id="UP001166093">
    <property type="component" value="Unassembled WGS sequence"/>
</dbReference>
<keyword evidence="8" id="KW-0449">Lipoprotein</keyword>
<keyword evidence="4 12" id="KW-0547">Nucleotide-binding</keyword>
<evidence type="ECO:0000256" key="11">
    <source>
        <dbReference type="PROSITE-ProRule" id="PRU00192"/>
    </source>
</evidence>
<organism evidence="18 19">
    <name type="scientific">Polyodon spathula</name>
    <name type="common">North American paddlefish</name>
    <name type="synonym">Squalus spathula</name>
    <dbReference type="NCBI Taxonomy" id="7913"/>
    <lineage>
        <taxon>Eukaryota</taxon>
        <taxon>Metazoa</taxon>
        <taxon>Chordata</taxon>
        <taxon>Craniata</taxon>
        <taxon>Vertebrata</taxon>
        <taxon>Euteleostomi</taxon>
        <taxon>Actinopterygii</taxon>
        <taxon>Chondrostei</taxon>
        <taxon>Acipenseriformes</taxon>
        <taxon>Polyodontidae</taxon>
        <taxon>Polyodon</taxon>
    </lineage>
</organism>
<evidence type="ECO:0000259" key="17">
    <source>
        <dbReference type="PROSITE" id="PS50011"/>
    </source>
</evidence>
<dbReference type="PROSITE" id="PS00109">
    <property type="entry name" value="PROTEIN_KINASE_TYR"/>
    <property type="match status" value="1"/>
</dbReference>
<reference evidence="18" key="1">
    <citation type="journal article" date="2021" name="Cell">
        <title>Tracing the genetic footprints of vertebrate landing in non-teleost ray-finned fishes.</title>
        <authorList>
            <person name="Bi X."/>
            <person name="Wang K."/>
            <person name="Yang L."/>
            <person name="Pan H."/>
            <person name="Jiang H."/>
            <person name="Wei Q."/>
            <person name="Fang M."/>
            <person name="Yu H."/>
            <person name="Zhu C."/>
            <person name="Cai Y."/>
            <person name="He Y."/>
            <person name="Gan X."/>
            <person name="Zeng H."/>
            <person name="Yu D."/>
            <person name="Zhu Y."/>
            <person name="Jiang H."/>
            <person name="Qiu Q."/>
            <person name="Yang H."/>
            <person name="Zhang Y.E."/>
            <person name="Wang W."/>
            <person name="Zhu M."/>
            <person name="He S."/>
            <person name="Zhang G."/>
        </authorList>
    </citation>
    <scope>NUCLEOTIDE SEQUENCE</scope>
    <source>
        <strain evidence="18">Pddl_001</strain>
    </source>
</reference>
<name>A0ABS2Y7X0_POLSP</name>
<keyword evidence="19" id="KW-1185">Reference proteome</keyword>
<dbReference type="InterPro" id="IPR000980">
    <property type="entry name" value="SH2"/>
</dbReference>
<dbReference type="PRINTS" id="PR00452">
    <property type="entry name" value="SH3DOMAIN"/>
</dbReference>
<evidence type="ECO:0000256" key="2">
    <source>
        <dbReference type="ARBA" id="ARBA00022679"/>
    </source>
</evidence>
<dbReference type="PANTHER" id="PTHR24418">
    <property type="entry name" value="TYROSINE-PROTEIN KINASE"/>
    <property type="match status" value="1"/>
</dbReference>
<accession>A0ABS2Y7X0</accession>
<dbReference type="Gene3D" id="3.30.200.20">
    <property type="entry name" value="Phosphorylase Kinase, domain 1"/>
    <property type="match status" value="1"/>
</dbReference>
<dbReference type="PROSITE" id="PS00107">
    <property type="entry name" value="PROTEIN_KINASE_ATP"/>
    <property type="match status" value="1"/>
</dbReference>
<dbReference type="Pfam" id="PF07714">
    <property type="entry name" value="PK_Tyr_Ser-Thr"/>
    <property type="match status" value="2"/>
</dbReference>
<evidence type="ECO:0000256" key="1">
    <source>
        <dbReference type="ARBA" id="ARBA00022443"/>
    </source>
</evidence>
<dbReference type="GO" id="GO:0016301">
    <property type="term" value="F:kinase activity"/>
    <property type="evidence" value="ECO:0007669"/>
    <property type="project" value="UniProtKB-KW"/>
</dbReference>
<sequence>MGCKKSKLMDEQNGGALDLKKSQPVRTDLTIYAKDPTSSKQQVIIPSTQDSHLLPGQRFLKLKDKSEPGKIVVALYPYEGLHDEDLRFKKGERLRVIEECGEWWKAMSLTTKKEGFIPSNYVAQVNTLETEEWFFKDITRKDAERQLLAPRNKPGAFLIRESETSKGSYSLSIRDSDQKGVDVIKHYKIRNLDNGGYYISPKITFPDIPQMVKHYQKQSDGLCRCLDKPCSKPKAQMPWDKDAWEISKESIKMVKKLGAGQFGEVWLAYYNNSTKVAVKTLKPGTMSVQAFLEEANLMKALQHDRLVRLYAVVTKVEPIYIITEFMANGSLLDFLKSEEGNKLLLPKLIDFSAQVSNALPSASGTDPVPTGDRPECIRARCGKEQEDVISVTVSWDGDSFPQHADANVRFPRASLIVAWRQLWLSQARVQDTDKSTLLNTPICPGDTFGPVVEEILQCSHKEREAPRQVVSILPFRAPAQDRIAEGMAYIEKKNYIHRDLRAANVLVSESLLCKIADFGLARVIEDDQYTAREGAKFPIKWTAPEAINYGSFTIKSDMWSFGILLYEIVTHGKNPYPGMSNADVMSSVQRGFRMGCPDKCPQELYDIMTSCWKSKPEDRPTFDYLQSVLDDFYTATEGQYQQQP</sequence>
<dbReference type="InterPro" id="IPR050198">
    <property type="entry name" value="Non-receptor_tyrosine_kinases"/>
</dbReference>
<dbReference type="InterPro" id="IPR036028">
    <property type="entry name" value="SH3-like_dom_sf"/>
</dbReference>
<dbReference type="Gene3D" id="3.30.505.10">
    <property type="entry name" value="SH2 domain"/>
    <property type="match status" value="1"/>
</dbReference>
<evidence type="ECO:0000259" key="16">
    <source>
        <dbReference type="PROSITE" id="PS50002"/>
    </source>
</evidence>
<gene>
    <name evidence="18" type="primary">Lyn_0</name>
    <name evidence="18" type="ORF">GTO93_0014075</name>
</gene>
<evidence type="ECO:0000256" key="14">
    <source>
        <dbReference type="SAM" id="MobiDB-lite"/>
    </source>
</evidence>
<proteinExistence type="inferred from homology"/>
<dbReference type="SMART" id="SM00326">
    <property type="entry name" value="SH3"/>
    <property type="match status" value="1"/>
</dbReference>
<dbReference type="EC" id="2.7.10.2" evidence="13"/>
<keyword evidence="3" id="KW-0519">Myristate</keyword>
<keyword evidence="1 11" id="KW-0728">SH3 domain</keyword>
<feature type="domain" description="SH3" evidence="16">
    <location>
        <begin position="67"/>
        <end position="127"/>
    </location>
</feature>
<feature type="binding site" evidence="12">
    <location>
        <position position="279"/>
    </location>
    <ligand>
        <name>ATP</name>
        <dbReference type="ChEBI" id="CHEBI:30616"/>
    </ligand>
</feature>
<evidence type="ECO:0000256" key="4">
    <source>
        <dbReference type="ARBA" id="ARBA00022741"/>
    </source>
</evidence>
<comment type="caution">
    <text evidence="18">The sequence shown here is derived from an EMBL/GenBank/DDBJ whole genome shotgun (WGS) entry which is preliminary data.</text>
</comment>
<dbReference type="EMBL" id="JAAWVQ010118691">
    <property type="protein sequence ID" value="MBN3282524.1"/>
    <property type="molecule type" value="Genomic_DNA"/>
</dbReference>
<dbReference type="Pfam" id="PF00017">
    <property type="entry name" value="SH2"/>
    <property type="match status" value="1"/>
</dbReference>
<dbReference type="InterPro" id="IPR017441">
    <property type="entry name" value="Protein_kinase_ATP_BS"/>
</dbReference>
<keyword evidence="2 13" id="KW-0808">Transferase</keyword>
<evidence type="ECO:0000256" key="7">
    <source>
        <dbReference type="ARBA" id="ARBA00023137"/>
    </source>
</evidence>
<feature type="non-terminal residue" evidence="18">
    <location>
        <position position="644"/>
    </location>
</feature>
<protein>
    <recommendedName>
        <fullName evidence="13">Tyrosine-protein kinase</fullName>
        <ecNumber evidence="13">2.7.10.2</ecNumber>
    </recommendedName>
</protein>
<evidence type="ECO:0000256" key="5">
    <source>
        <dbReference type="ARBA" id="ARBA00022777"/>
    </source>
</evidence>
<dbReference type="InterPro" id="IPR008266">
    <property type="entry name" value="Tyr_kinase_AS"/>
</dbReference>
<dbReference type="PRINTS" id="PR00401">
    <property type="entry name" value="SH2DOMAIN"/>
</dbReference>
<evidence type="ECO:0000256" key="6">
    <source>
        <dbReference type="ARBA" id="ARBA00022840"/>
    </source>
</evidence>
<feature type="non-terminal residue" evidence="18">
    <location>
        <position position="1"/>
    </location>
</feature>
<dbReference type="SUPFAM" id="SSF55550">
    <property type="entry name" value="SH2 domain"/>
    <property type="match status" value="1"/>
</dbReference>
<keyword evidence="6 12" id="KW-0067">ATP-binding</keyword>
<feature type="domain" description="Protein kinase" evidence="17">
    <location>
        <begin position="251"/>
        <end position="633"/>
    </location>
</feature>
<dbReference type="Gene3D" id="1.10.510.10">
    <property type="entry name" value="Transferase(Phosphotransferase) domain 1"/>
    <property type="match status" value="1"/>
</dbReference>
<keyword evidence="5 13" id="KW-0418">Kinase</keyword>
<dbReference type="InterPro" id="IPR011009">
    <property type="entry name" value="Kinase-like_dom_sf"/>
</dbReference>
<dbReference type="SMART" id="SM00219">
    <property type="entry name" value="TyrKc"/>
    <property type="match status" value="1"/>
</dbReference>
<dbReference type="InterPro" id="IPR020635">
    <property type="entry name" value="Tyr_kinase_cat_dom"/>
</dbReference>
<dbReference type="SMART" id="SM00252">
    <property type="entry name" value="SH2"/>
    <property type="match status" value="1"/>
</dbReference>
<evidence type="ECO:0000256" key="12">
    <source>
        <dbReference type="PROSITE-ProRule" id="PRU10141"/>
    </source>
</evidence>
<dbReference type="InterPro" id="IPR001245">
    <property type="entry name" value="Ser-Thr/Tyr_kinase_cat_dom"/>
</dbReference>
<comment type="similarity">
    <text evidence="13">Belongs to the protein kinase superfamily. Tyr protein kinase family.</text>
</comment>
<keyword evidence="7 13" id="KW-0829">Tyrosine-protein kinase</keyword>
<dbReference type="InterPro" id="IPR001452">
    <property type="entry name" value="SH3_domain"/>
</dbReference>
<dbReference type="PROSITE" id="PS50002">
    <property type="entry name" value="SH3"/>
    <property type="match status" value="1"/>
</dbReference>
<dbReference type="Gene3D" id="2.30.30.40">
    <property type="entry name" value="SH3 Domains"/>
    <property type="match status" value="1"/>
</dbReference>
<evidence type="ECO:0000259" key="15">
    <source>
        <dbReference type="PROSITE" id="PS50001"/>
    </source>
</evidence>
<evidence type="ECO:0000256" key="8">
    <source>
        <dbReference type="ARBA" id="ARBA00023288"/>
    </source>
</evidence>
<evidence type="ECO:0000256" key="9">
    <source>
        <dbReference type="ARBA" id="ARBA00051245"/>
    </source>
</evidence>
<feature type="domain" description="SH2" evidence="15">
    <location>
        <begin position="133"/>
        <end position="230"/>
    </location>
</feature>
<dbReference type="InterPro" id="IPR036860">
    <property type="entry name" value="SH2_dom_sf"/>
</dbReference>